<organism evidence="1">
    <name type="scientific">Rhizophagus irregularis (strain DAOM 181602 / DAOM 197198 / MUCL 43194)</name>
    <name type="common">Arbuscular mycorrhizal fungus</name>
    <name type="synonym">Glomus intraradices</name>
    <dbReference type="NCBI Taxonomy" id="747089"/>
    <lineage>
        <taxon>Eukaryota</taxon>
        <taxon>Fungi</taxon>
        <taxon>Fungi incertae sedis</taxon>
        <taxon>Mucoromycota</taxon>
        <taxon>Glomeromycotina</taxon>
        <taxon>Glomeromycetes</taxon>
        <taxon>Glomerales</taxon>
        <taxon>Glomeraceae</taxon>
        <taxon>Rhizophagus</taxon>
    </lineage>
</organism>
<proteinExistence type="predicted"/>
<dbReference type="EMBL" id="KI277228">
    <property type="protein sequence ID" value="ESA20546.1"/>
    <property type="molecule type" value="Genomic_DNA"/>
</dbReference>
<sequence length="67" mass="7770">MIFNGHLHSNRRNQLKYEKVLSMVQIKGVIESGTNLPIEQIPIRRFAPLILATIRFPSMRLITIIKN</sequence>
<protein>
    <submittedName>
        <fullName evidence="1">Uncharacterized protein</fullName>
    </submittedName>
</protein>
<accession>U9UY82</accession>
<dbReference type="HOGENOM" id="CLU_2813642_0_0_1"/>
<dbReference type="AlphaFoldDB" id="U9UY82"/>
<reference evidence="1" key="1">
    <citation type="submission" date="2013-07" db="EMBL/GenBank/DDBJ databases">
        <title>The genome of an arbuscular mycorrhizal fungus provides insights into the evolution of the oldest plant symbiosis.</title>
        <authorList>
            <consortium name="DOE Joint Genome Institute"/>
            <person name="Tisserant E."/>
            <person name="Malbreil M."/>
            <person name="Kuo A."/>
            <person name="Kohler A."/>
            <person name="Symeonidi A."/>
            <person name="Balestrini R."/>
            <person name="Charron P."/>
            <person name="Duensing N."/>
            <person name="Frei-dit-Frey N."/>
            <person name="Gianinazzi-Pearson V."/>
            <person name="Gilbert B."/>
            <person name="Handa Y."/>
            <person name="Hijri M."/>
            <person name="Kaul R."/>
            <person name="Kawaguchi M."/>
            <person name="Krajinski F."/>
            <person name="Lammers P."/>
            <person name="Lapierre D."/>
            <person name="Masclaux F.G."/>
            <person name="Murat C."/>
            <person name="Morin E."/>
            <person name="Ndikumana S."/>
            <person name="Pagni M."/>
            <person name="Petitpierre D."/>
            <person name="Requena N."/>
            <person name="Rosikiewicz P."/>
            <person name="Riley R."/>
            <person name="Saito K."/>
            <person name="San Clemente H."/>
            <person name="Shapiro H."/>
            <person name="van Tuinen D."/>
            <person name="Becard G."/>
            <person name="Bonfante P."/>
            <person name="Paszkowski U."/>
            <person name="Shachar-Hill Y."/>
            <person name="Young J.P."/>
            <person name="Sanders I.R."/>
            <person name="Henrissat B."/>
            <person name="Rensing S.A."/>
            <person name="Grigoriev I.V."/>
            <person name="Corradi N."/>
            <person name="Roux C."/>
            <person name="Martin F."/>
        </authorList>
    </citation>
    <scope>NUCLEOTIDE SEQUENCE</scope>
    <source>
        <strain evidence="1">DAOM 197198</strain>
    </source>
</reference>
<name>U9UY82_RHIID</name>
<evidence type="ECO:0000313" key="1">
    <source>
        <dbReference type="EMBL" id="ESA20546.1"/>
    </source>
</evidence>
<gene>
    <name evidence="1" type="ORF">GLOINDRAFT_18415</name>
</gene>